<feature type="transmembrane region" description="Helical" evidence="1">
    <location>
        <begin position="30"/>
        <end position="54"/>
    </location>
</feature>
<gene>
    <name evidence="3" type="ORF">GCM10023333_15390</name>
</gene>
<accession>A0ABP9ENZ4</accession>
<organism evidence="3 4">
    <name type="scientific">Ferrimonas pelagia</name>
    <dbReference type="NCBI Taxonomy" id="1177826"/>
    <lineage>
        <taxon>Bacteria</taxon>
        <taxon>Pseudomonadati</taxon>
        <taxon>Pseudomonadota</taxon>
        <taxon>Gammaproteobacteria</taxon>
        <taxon>Alteromonadales</taxon>
        <taxon>Ferrimonadaceae</taxon>
        <taxon>Ferrimonas</taxon>
    </lineage>
</organism>
<comment type="caution">
    <text evidence="3">The sequence shown here is derived from an EMBL/GenBank/DDBJ whole genome shotgun (WGS) entry which is preliminary data.</text>
</comment>
<sequence>MARSVTNKWIFGVIAGLAARLEWHVGWTRVATLLLVWVAPLMVVVLYLLAAWIMPRS</sequence>
<keyword evidence="4" id="KW-1185">Reference proteome</keyword>
<keyword evidence="1" id="KW-1133">Transmembrane helix</keyword>
<evidence type="ECO:0000313" key="4">
    <source>
        <dbReference type="Proteomes" id="UP001499988"/>
    </source>
</evidence>
<evidence type="ECO:0000259" key="2">
    <source>
        <dbReference type="Pfam" id="PF04024"/>
    </source>
</evidence>
<dbReference type="Proteomes" id="UP001499988">
    <property type="component" value="Unassembled WGS sequence"/>
</dbReference>
<protein>
    <recommendedName>
        <fullName evidence="2">Phage shock protein PspC N-terminal domain-containing protein</fullName>
    </recommendedName>
</protein>
<proteinExistence type="predicted"/>
<dbReference type="RefSeq" id="WP_345334770.1">
    <property type="nucleotide sequence ID" value="NZ_BAABJZ010000022.1"/>
</dbReference>
<name>A0ABP9ENZ4_9GAMM</name>
<evidence type="ECO:0000313" key="3">
    <source>
        <dbReference type="EMBL" id="GAA4882163.1"/>
    </source>
</evidence>
<feature type="domain" description="Phage shock protein PspC N-terminal" evidence="2">
    <location>
        <begin position="2"/>
        <end position="56"/>
    </location>
</feature>
<dbReference type="InterPro" id="IPR007168">
    <property type="entry name" value="Phageshock_PspC_N"/>
</dbReference>
<keyword evidence="1" id="KW-0472">Membrane</keyword>
<dbReference type="Pfam" id="PF04024">
    <property type="entry name" value="PspC"/>
    <property type="match status" value="1"/>
</dbReference>
<evidence type="ECO:0000256" key="1">
    <source>
        <dbReference type="SAM" id="Phobius"/>
    </source>
</evidence>
<reference evidence="4" key="1">
    <citation type="journal article" date="2019" name="Int. J. Syst. Evol. Microbiol.">
        <title>The Global Catalogue of Microorganisms (GCM) 10K type strain sequencing project: providing services to taxonomists for standard genome sequencing and annotation.</title>
        <authorList>
            <consortium name="The Broad Institute Genomics Platform"/>
            <consortium name="The Broad Institute Genome Sequencing Center for Infectious Disease"/>
            <person name="Wu L."/>
            <person name="Ma J."/>
        </authorList>
    </citation>
    <scope>NUCLEOTIDE SEQUENCE [LARGE SCALE GENOMIC DNA]</scope>
    <source>
        <strain evidence="4">JCM 18401</strain>
    </source>
</reference>
<keyword evidence="1" id="KW-0812">Transmembrane</keyword>
<dbReference type="EMBL" id="BAABJZ010000022">
    <property type="protein sequence ID" value="GAA4882163.1"/>
    <property type="molecule type" value="Genomic_DNA"/>
</dbReference>